<evidence type="ECO:0000313" key="4">
    <source>
        <dbReference type="Proteomes" id="UP001174208"/>
    </source>
</evidence>
<proteinExistence type="inferred from homology"/>
<name>A0ABT8KCC0_9MICO</name>
<evidence type="ECO:0000313" key="3">
    <source>
        <dbReference type="EMBL" id="MDN4613979.1"/>
    </source>
</evidence>
<sequence>MSGLTVDRRLAAPPDRVWRALTDADALASWFWPPRFAATARVEAREGGVFRVVSEPVGIGVTGRVTTVEPSRLLATTWRWDGDDDETAVAFSLEPSGEETVLTVRHDGFPTDDAAREHEQGWNDCLDRLPAALGH</sequence>
<protein>
    <submittedName>
        <fullName evidence="3">SRPBCC family protein</fullName>
    </submittedName>
</protein>
<dbReference type="Proteomes" id="UP001174208">
    <property type="component" value="Unassembled WGS sequence"/>
</dbReference>
<dbReference type="RefSeq" id="WP_301210410.1">
    <property type="nucleotide sequence ID" value="NZ_JAROCF010000001.1"/>
</dbReference>
<dbReference type="Pfam" id="PF08327">
    <property type="entry name" value="AHSA1"/>
    <property type="match status" value="1"/>
</dbReference>
<comment type="similarity">
    <text evidence="1">Belongs to the AHA1 family.</text>
</comment>
<dbReference type="Gene3D" id="3.30.530.20">
    <property type="match status" value="1"/>
</dbReference>
<dbReference type="SUPFAM" id="SSF55961">
    <property type="entry name" value="Bet v1-like"/>
    <property type="match status" value="1"/>
</dbReference>
<dbReference type="InterPro" id="IPR013538">
    <property type="entry name" value="ASHA1/2-like_C"/>
</dbReference>
<evidence type="ECO:0000256" key="1">
    <source>
        <dbReference type="ARBA" id="ARBA00006817"/>
    </source>
</evidence>
<comment type="caution">
    <text evidence="3">The sequence shown here is derived from an EMBL/GenBank/DDBJ whole genome shotgun (WGS) entry which is preliminary data.</text>
</comment>
<reference evidence="3" key="1">
    <citation type="submission" date="2023-06" db="EMBL/GenBank/DDBJ databases">
        <title>MT1 and MT2 Draft Genomes of Novel Species.</title>
        <authorList>
            <person name="Venkateswaran K."/>
        </authorList>
    </citation>
    <scope>NUCLEOTIDE SEQUENCE</scope>
    <source>
        <strain evidence="3">F6_8S_P_1B</strain>
    </source>
</reference>
<keyword evidence="4" id="KW-1185">Reference proteome</keyword>
<dbReference type="EMBL" id="JAROCF010000001">
    <property type="protein sequence ID" value="MDN4613979.1"/>
    <property type="molecule type" value="Genomic_DNA"/>
</dbReference>
<gene>
    <name evidence="3" type="ORF">P5G50_05880</name>
</gene>
<dbReference type="CDD" id="cd07814">
    <property type="entry name" value="SRPBCC_CalC_Aha1-like"/>
    <property type="match status" value="1"/>
</dbReference>
<dbReference type="InterPro" id="IPR023393">
    <property type="entry name" value="START-like_dom_sf"/>
</dbReference>
<accession>A0ABT8KCC0</accession>
<evidence type="ECO:0000259" key="2">
    <source>
        <dbReference type="Pfam" id="PF08327"/>
    </source>
</evidence>
<organism evidence="3 4">
    <name type="scientific">Leifsonia williamsii</name>
    <dbReference type="NCBI Taxonomy" id="3035919"/>
    <lineage>
        <taxon>Bacteria</taxon>
        <taxon>Bacillati</taxon>
        <taxon>Actinomycetota</taxon>
        <taxon>Actinomycetes</taxon>
        <taxon>Micrococcales</taxon>
        <taxon>Microbacteriaceae</taxon>
        <taxon>Leifsonia</taxon>
    </lineage>
</organism>
<feature type="domain" description="Activator of Hsp90 ATPase homologue 1/2-like C-terminal" evidence="2">
    <location>
        <begin position="11"/>
        <end position="133"/>
    </location>
</feature>